<accession>A0ABU1GS49</accession>
<name>A0ABU1GS49_9GAMM</name>
<feature type="region of interest" description="Disordered" evidence="1">
    <location>
        <begin position="32"/>
        <end position="155"/>
    </location>
</feature>
<feature type="compositionally biased region" description="Polar residues" evidence="1">
    <location>
        <begin position="122"/>
        <end position="136"/>
    </location>
</feature>
<feature type="compositionally biased region" description="Basic and acidic residues" evidence="1">
    <location>
        <begin position="39"/>
        <end position="85"/>
    </location>
</feature>
<dbReference type="Proteomes" id="UP001269375">
    <property type="component" value="Unassembled WGS sequence"/>
</dbReference>
<organism evidence="3 4">
    <name type="scientific">Larsenimonas suaedae</name>
    <dbReference type="NCBI Taxonomy" id="1851019"/>
    <lineage>
        <taxon>Bacteria</taxon>
        <taxon>Pseudomonadati</taxon>
        <taxon>Pseudomonadota</taxon>
        <taxon>Gammaproteobacteria</taxon>
        <taxon>Oceanospirillales</taxon>
        <taxon>Halomonadaceae</taxon>
        <taxon>Larsenimonas</taxon>
    </lineage>
</organism>
<comment type="caution">
    <text evidence="3">The sequence shown here is derived from an EMBL/GenBank/DDBJ whole genome shotgun (WGS) entry which is preliminary data.</text>
</comment>
<sequence>MRILNTPLLIALMATSLTATAETVIIQRDHSVSNQGIERAPEHRRDHHYNDRHDNPRGERFDDHHRKGWDHDDRRRYDRDGRPRIDANVLIAPETEHSRSNYVPDNYRLEDYDGKPDRATVCSGQSGRTLSTTNRTCPEGQESAPKGATTYSTSP</sequence>
<dbReference type="EMBL" id="JARWAO010000001">
    <property type="protein sequence ID" value="MDR5894845.1"/>
    <property type="molecule type" value="Genomic_DNA"/>
</dbReference>
<reference evidence="3 4" key="1">
    <citation type="submission" date="2023-04" db="EMBL/GenBank/DDBJ databases">
        <title>A long-awaited taxogenomic arrangement of the family Halomonadaceae.</title>
        <authorList>
            <person name="De La Haba R."/>
            <person name="Chuvochina M."/>
            <person name="Wittouck S."/>
            <person name="Arahal D.R."/>
            <person name="Sanchez-Porro C."/>
            <person name="Hugenholtz P."/>
            <person name="Ventosa A."/>
        </authorList>
    </citation>
    <scope>NUCLEOTIDE SEQUENCE [LARGE SCALE GENOMIC DNA]</scope>
    <source>
        <strain evidence="3 4">DSM 22428</strain>
    </source>
</reference>
<proteinExistence type="predicted"/>
<gene>
    <name evidence="3" type="ORF">QC825_02000</name>
</gene>
<keyword evidence="2" id="KW-0732">Signal</keyword>
<feature type="compositionally biased region" description="Basic and acidic residues" evidence="1">
    <location>
        <begin position="107"/>
        <end position="118"/>
    </location>
</feature>
<evidence type="ECO:0000256" key="1">
    <source>
        <dbReference type="SAM" id="MobiDB-lite"/>
    </source>
</evidence>
<evidence type="ECO:0000313" key="3">
    <source>
        <dbReference type="EMBL" id="MDR5894845.1"/>
    </source>
</evidence>
<evidence type="ECO:0000313" key="4">
    <source>
        <dbReference type="Proteomes" id="UP001269375"/>
    </source>
</evidence>
<keyword evidence="4" id="KW-1185">Reference proteome</keyword>
<evidence type="ECO:0008006" key="5">
    <source>
        <dbReference type="Google" id="ProtNLM"/>
    </source>
</evidence>
<feature type="chain" id="PRO_5047100477" description="Secreted protein" evidence="2">
    <location>
        <begin position="22"/>
        <end position="155"/>
    </location>
</feature>
<protein>
    <recommendedName>
        <fullName evidence="5">Secreted protein</fullName>
    </recommendedName>
</protein>
<evidence type="ECO:0000256" key="2">
    <source>
        <dbReference type="SAM" id="SignalP"/>
    </source>
</evidence>
<feature type="signal peptide" evidence="2">
    <location>
        <begin position="1"/>
        <end position="21"/>
    </location>
</feature>
<dbReference type="RefSeq" id="WP_251592838.1">
    <property type="nucleotide sequence ID" value="NZ_JAMLJI010000002.1"/>
</dbReference>